<dbReference type="PANTHER" id="PTHR32315">
    <property type="entry name" value="ADENINE PHOSPHORIBOSYLTRANSFERASE"/>
    <property type="match status" value="1"/>
</dbReference>
<accession>A0ABP6P9N6</accession>
<comment type="subunit">
    <text evidence="11">Homodimer.</text>
</comment>
<protein>
    <recommendedName>
        <fullName evidence="6 11">Adenine phosphoribosyltransferase</fullName>
        <shortName evidence="11">APRT</shortName>
        <ecNumber evidence="6 11">2.4.2.7</ecNumber>
    </recommendedName>
</protein>
<dbReference type="InterPro" id="IPR000836">
    <property type="entry name" value="PRTase_dom"/>
</dbReference>
<evidence type="ECO:0000313" key="14">
    <source>
        <dbReference type="Proteomes" id="UP001499924"/>
    </source>
</evidence>
<keyword evidence="10 11" id="KW-0660">Purine salvage</keyword>
<dbReference type="HAMAP" id="MF_00004">
    <property type="entry name" value="Aden_phosphoribosyltr"/>
    <property type="match status" value="1"/>
</dbReference>
<comment type="function">
    <text evidence="2 11">Catalyzes a salvage reaction resulting in the formation of AMP, that is energically less costly than de novo synthesis.</text>
</comment>
<name>A0ABP6P9N6_9ACTN</name>
<evidence type="ECO:0000256" key="9">
    <source>
        <dbReference type="ARBA" id="ARBA00022679"/>
    </source>
</evidence>
<comment type="pathway">
    <text evidence="4 11">Purine metabolism; AMP biosynthesis via salvage pathway; AMP from adenine: step 1/1.</text>
</comment>
<evidence type="ECO:0000256" key="5">
    <source>
        <dbReference type="ARBA" id="ARBA00008391"/>
    </source>
</evidence>
<dbReference type="Proteomes" id="UP001499924">
    <property type="component" value="Unassembled WGS sequence"/>
</dbReference>
<keyword evidence="9 11" id="KW-0808">Transferase</keyword>
<evidence type="ECO:0000256" key="6">
    <source>
        <dbReference type="ARBA" id="ARBA00011893"/>
    </source>
</evidence>
<gene>
    <name evidence="11" type="primary">apt</name>
    <name evidence="13" type="ORF">GCM10010531_24340</name>
</gene>
<evidence type="ECO:0000256" key="1">
    <source>
        <dbReference type="ARBA" id="ARBA00000868"/>
    </source>
</evidence>
<dbReference type="CDD" id="cd06223">
    <property type="entry name" value="PRTases_typeI"/>
    <property type="match status" value="1"/>
</dbReference>
<dbReference type="Pfam" id="PF00156">
    <property type="entry name" value="Pribosyltran"/>
    <property type="match status" value="1"/>
</dbReference>
<proteinExistence type="inferred from homology"/>
<comment type="catalytic activity">
    <reaction evidence="1 11">
        <text>AMP + diphosphate = 5-phospho-alpha-D-ribose 1-diphosphate + adenine</text>
        <dbReference type="Rhea" id="RHEA:16609"/>
        <dbReference type="ChEBI" id="CHEBI:16708"/>
        <dbReference type="ChEBI" id="CHEBI:33019"/>
        <dbReference type="ChEBI" id="CHEBI:58017"/>
        <dbReference type="ChEBI" id="CHEBI:456215"/>
        <dbReference type="EC" id="2.4.2.7"/>
    </reaction>
</comment>
<evidence type="ECO:0000313" key="13">
    <source>
        <dbReference type="EMBL" id="GAA3170266.1"/>
    </source>
</evidence>
<feature type="domain" description="Phosphoribosyltransferase" evidence="12">
    <location>
        <begin position="82"/>
        <end position="180"/>
    </location>
</feature>
<dbReference type="NCBIfam" id="NF002636">
    <property type="entry name" value="PRK02304.1-5"/>
    <property type="match status" value="1"/>
</dbReference>
<comment type="caution">
    <text evidence="13">The sequence shown here is derived from an EMBL/GenBank/DDBJ whole genome shotgun (WGS) entry which is preliminary data.</text>
</comment>
<dbReference type="InterPro" id="IPR029057">
    <property type="entry name" value="PRTase-like"/>
</dbReference>
<dbReference type="InterPro" id="IPR005764">
    <property type="entry name" value="Ade_phspho_trans"/>
</dbReference>
<evidence type="ECO:0000256" key="2">
    <source>
        <dbReference type="ARBA" id="ARBA00003968"/>
    </source>
</evidence>
<evidence type="ECO:0000256" key="11">
    <source>
        <dbReference type="HAMAP-Rule" id="MF_00004"/>
    </source>
</evidence>
<evidence type="ECO:0000256" key="4">
    <source>
        <dbReference type="ARBA" id="ARBA00004659"/>
    </source>
</evidence>
<evidence type="ECO:0000256" key="10">
    <source>
        <dbReference type="ARBA" id="ARBA00022726"/>
    </source>
</evidence>
<dbReference type="GO" id="GO:0016757">
    <property type="term" value="F:glycosyltransferase activity"/>
    <property type="evidence" value="ECO:0007669"/>
    <property type="project" value="UniProtKB-KW"/>
</dbReference>
<comment type="subcellular location">
    <subcellularLocation>
        <location evidence="3 11">Cytoplasm</location>
    </subcellularLocation>
</comment>
<organism evidence="13 14">
    <name type="scientific">Blastococcus jejuensis</name>
    <dbReference type="NCBI Taxonomy" id="351224"/>
    <lineage>
        <taxon>Bacteria</taxon>
        <taxon>Bacillati</taxon>
        <taxon>Actinomycetota</taxon>
        <taxon>Actinomycetes</taxon>
        <taxon>Geodermatophilales</taxon>
        <taxon>Geodermatophilaceae</taxon>
        <taxon>Blastococcus</taxon>
    </lineage>
</organism>
<dbReference type="Gene3D" id="3.40.50.2020">
    <property type="match status" value="1"/>
</dbReference>
<dbReference type="NCBIfam" id="NF002634">
    <property type="entry name" value="PRK02304.1-3"/>
    <property type="match status" value="1"/>
</dbReference>
<dbReference type="RefSeq" id="WP_344689153.1">
    <property type="nucleotide sequence ID" value="NZ_BAAAVV010000005.1"/>
</dbReference>
<dbReference type="InterPro" id="IPR050054">
    <property type="entry name" value="UPRTase/APRTase"/>
</dbReference>
<reference evidence="14" key="1">
    <citation type="journal article" date="2019" name="Int. J. Syst. Evol. Microbiol.">
        <title>The Global Catalogue of Microorganisms (GCM) 10K type strain sequencing project: providing services to taxonomists for standard genome sequencing and annotation.</title>
        <authorList>
            <consortium name="The Broad Institute Genomics Platform"/>
            <consortium name="The Broad Institute Genome Sequencing Center for Infectious Disease"/>
            <person name="Wu L."/>
            <person name="Ma J."/>
        </authorList>
    </citation>
    <scope>NUCLEOTIDE SEQUENCE [LARGE SCALE GENOMIC DNA]</scope>
    <source>
        <strain evidence="14">JCM 15614</strain>
    </source>
</reference>
<dbReference type="EC" id="2.4.2.7" evidence="6 11"/>
<dbReference type="PANTHER" id="PTHR32315:SF3">
    <property type="entry name" value="ADENINE PHOSPHORIBOSYLTRANSFERASE"/>
    <property type="match status" value="1"/>
</dbReference>
<evidence type="ECO:0000256" key="7">
    <source>
        <dbReference type="ARBA" id="ARBA00022490"/>
    </source>
</evidence>
<keyword evidence="7 11" id="KW-0963">Cytoplasm</keyword>
<keyword evidence="14" id="KW-1185">Reference proteome</keyword>
<comment type="similarity">
    <text evidence="5 11">Belongs to the purine/pyrimidine phosphoribosyltransferase family.</text>
</comment>
<sequence length="202" mass="20735">MSTGWPGSSPDARLDGPLDELIAGLAVDVPDYPVPGVVFRDLTPVFAHGPAFRRMVLGLATPESCDPRVAAVAADEGRPPFDLVVGVEARGFLLAAAVALETGVGVIPVRKAGKLPRARIAADYALEYGTATLELHADSVAPGDRVLVVDDVLATGGTLEAAIGLVERLGGVVAGVSVVIELAALGGRQRIAPHAVHALWTT</sequence>
<keyword evidence="8 11" id="KW-0328">Glycosyltransferase</keyword>
<dbReference type="EMBL" id="BAAAVV010000005">
    <property type="protein sequence ID" value="GAA3170266.1"/>
    <property type="molecule type" value="Genomic_DNA"/>
</dbReference>
<evidence type="ECO:0000256" key="8">
    <source>
        <dbReference type="ARBA" id="ARBA00022676"/>
    </source>
</evidence>
<evidence type="ECO:0000256" key="3">
    <source>
        <dbReference type="ARBA" id="ARBA00004496"/>
    </source>
</evidence>
<dbReference type="SUPFAM" id="SSF53271">
    <property type="entry name" value="PRTase-like"/>
    <property type="match status" value="1"/>
</dbReference>
<evidence type="ECO:0000259" key="12">
    <source>
        <dbReference type="Pfam" id="PF00156"/>
    </source>
</evidence>